<protein>
    <recommendedName>
        <fullName evidence="4">DUF4163 domain-containing protein</fullName>
    </recommendedName>
</protein>
<dbReference type="RefSeq" id="WP_310069971.1">
    <property type="nucleotide sequence ID" value="NZ_JAVDQN010000005.1"/>
</dbReference>
<name>A0ABU1L5G2_9BURK</name>
<keyword evidence="1" id="KW-0732">Signal</keyword>
<gene>
    <name evidence="2" type="ORF">J2776_005176</name>
</gene>
<keyword evidence="3" id="KW-1185">Reference proteome</keyword>
<evidence type="ECO:0000256" key="1">
    <source>
        <dbReference type="SAM" id="SignalP"/>
    </source>
</evidence>
<feature type="chain" id="PRO_5047060551" description="DUF4163 domain-containing protein" evidence="1">
    <location>
        <begin position="21"/>
        <end position="221"/>
    </location>
</feature>
<dbReference type="Proteomes" id="UP001185254">
    <property type="component" value="Unassembled WGS sequence"/>
</dbReference>
<reference evidence="2 3" key="1">
    <citation type="submission" date="2023-07" db="EMBL/GenBank/DDBJ databases">
        <title>Sorghum-associated microbial communities from plants grown in Nebraska, USA.</title>
        <authorList>
            <person name="Schachtman D."/>
        </authorList>
    </citation>
    <scope>NUCLEOTIDE SEQUENCE [LARGE SCALE GENOMIC DNA]</scope>
    <source>
        <strain evidence="2 3">DS1039</strain>
    </source>
</reference>
<comment type="caution">
    <text evidence="2">The sequence shown here is derived from an EMBL/GenBank/DDBJ whole genome shotgun (WGS) entry which is preliminary data.</text>
</comment>
<feature type="signal peptide" evidence="1">
    <location>
        <begin position="1"/>
        <end position="20"/>
    </location>
</feature>
<evidence type="ECO:0008006" key="4">
    <source>
        <dbReference type="Google" id="ProtNLM"/>
    </source>
</evidence>
<dbReference type="EMBL" id="JAVDQN010000005">
    <property type="protein sequence ID" value="MDR6378455.1"/>
    <property type="molecule type" value="Genomic_DNA"/>
</dbReference>
<proteinExistence type="predicted"/>
<organism evidence="2 3">
    <name type="scientific">Paraburkholderia caledonica</name>
    <dbReference type="NCBI Taxonomy" id="134536"/>
    <lineage>
        <taxon>Bacteria</taxon>
        <taxon>Pseudomonadati</taxon>
        <taxon>Pseudomonadota</taxon>
        <taxon>Betaproteobacteria</taxon>
        <taxon>Burkholderiales</taxon>
        <taxon>Burkholderiaceae</taxon>
        <taxon>Paraburkholderia</taxon>
    </lineage>
</organism>
<evidence type="ECO:0000313" key="3">
    <source>
        <dbReference type="Proteomes" id="UP001185254"/>
    </source>
</evidence>
<sequence>MKPVFIVLALVAVVSPGVGAAGMAINIDQVPRVSGASSALKKSLNTMRKNVESDAQNCIANAQGSEAQGNYAAKIRKVIDSRKVVVTEVTGSMMCDGVHPSSYQYGIAFERASGKRLDLNNIYNIAIRSEGRLFIRPELVDAVAASYKQQNERLQSCLNNSELKQDIKTLPLTFSPAPDGSIFLYYEIPSVSAGCFPSLRLPRNAIARYRSVELGSRYDLP</sequence>
<evidence type="ECO:0000313" key="2">
    <source>
        <dbReference type="EMBL" id="MDR6378455.1"/>
    </source>
</evidence>
<accession>A0ABU1L5G2</accession>